<evidence type="ECO:0008006" key="3">
    <source>
        <dbReference type="Google" id="ProtNLM"/>
    </source>
</evidence>
<proteinExistence type="predicted"/>
<gene>
    <name evidence="1" type="ORF">CLF_100145</name>
</gene>
<evidence type="ECO:0000313" key="1">
    <source>
        <dbReference type="EMBL" id="GAA47261.1"/>
    </source>
</evidence>
<protein>
    <recommendedName>
        <fullName evidence="3">Reverse transcriptase domain-containing protein</fullName>
    </recommendedName>
</protein>
<dbReference type="Proteomes" id="UP000008909">
    <property type="component" value="Unassembled WGS sequence"/>
</dbReference>
<evidence type="ECO:0000313" key="2">
    <source>
        <dbReference type="Proteomes" id="UP000008909"/>
    </source>
</evidence>
<dbReference type="AlphaFoldDB" id="G7Y2S4"/>
<organism evidence="1 2">
    <name type="scientific">Clonorchis sinensis</name>
    <name type="common">Chinese liver fluke</name>
    <dbReference type="NCBI Taxonomy" id="79923"/>
    <lineage>
        <taxon>Eukaryota</taxon>
        <taxon>Metazoa</taxon>
        <taxon>Spiralia</taxon>
        <taxon>Lophotrochozoa</taxon>
        <taxon>Platyhelminthes</taxon>
        <taxon>Trematoda</taxon>
        <taxon>Digenea</taxon>
        <taxon>Opisthorchiida</taxon>
        <taxon>Opisthorchiata</taxon>
        <taxon>Opisthorchiidae</taxon>
        <taxon>Clonorchis</taxon>
    </lineage>
</organism>
<keyword evidence="2" id="KW-1185">Reference proteome</keyword>
<sequence>MYAPVNTGGDVTIEQLPKYKGLFSDEKGPNRAVSGARASKLLPSMRSYSISEQTEHTFASKASLYVPHSRFPVIETVTAGTNVPMAGWSEADFGIIKRSYRLSGLVRKRSKTMRHSLSTKHLQSQINRTCSNLPYASDKPQSVGRTDLLNSEFSNLELHEEDADTTSIRTGRQLSTFPNEFYSYCSHESWNDSHRSDSLPTRAVYIPPLEANKRKTEKSSNPLSSLTVQVIRGGRPKKHSKSGTIIYKRCSPISKEVTREHPSSTRAATCVVLFDFKGAFDPTDGLFFLNALGQNNTLQNSVNLMRCFHRDTCGHVRVYGMMMLAQLLKTVHAASGVCSAGSVGTPDRCRVVINGAFKNAENSLSYTAVLTGIVIMRVMTQLDGPPKNNTECCGTGSRQITKRPPRNTVRLRVEVMLENQLIEYDAMRSLLKLISKIYTVYLFERYSLFTQKYARNCRVFGAAKPFISRNIWIFVFTLKYYSHSEINPS</sequence>
<accession>G7Y2S4</accession>
<name>G7Y2S4_CLOSI</name>
<reference key="2">
    <citation type="submission" date="2011-10" db="EMBL/GenBank/DDBJ databases">
        <title>The genome and transcriptome sequence of Clonorchis sinensis provide insights into the carcinogenic liver fluke.</title>
        <authorList>
            <person name="Wang X."/>
            <person name="Huang Y."/>
            <person name="Chen W."/>
            <person name="Liu H."/>
            <person name="Guo L."/>
            <person name="Chen Y."/>
            <person name="Luo F."/>
            <person name="Zhou W."/>
            <person name="Sun J."/>
            <person name="Mao Q."/>
            <person name="Liang P."/>
            <person name="Zhou C."/>
            <person name="Tian Y."/>
            <person name="Men J."/>
            <person name="Lv X."/>
            <person name="Huang L."/>
            <person name="Zhou J."/>
            <person name="Hu Y."/>
            <person name="Li R."/>
            <person name="Zhang F."/>
            <person name="Lei H."/>
            <person name="Li X."/>
            <person name="Hu X."/>
            <person name="Liang C."/>
            <person name="Xu J."/>
            <person name="Wu Z."/>
            <person name="Yu X."/>
        </authorList>
    </citation>
    <scope>NUCLEOTIDE SEQUENCE</scope>
    <source>
        <strain>Henan</strain>
    </source>
</reference>
<dbReference type="EMBL" id="DF142832">
    <property type="protein sequence ID" value="GAA47261.1"/>
    <property type="molecule type" value="Genomic_DNA"/>
</dbReference>
<reference evidence="1" key="1">
    <citation type="journal article" date="2011" name="Genome Biol.">
        <title>The draft genome of the carcinogenic human liver fluke Clonorchis sinensis.</title>
        <authorList>
            <person name="Wang X."/>
            <person name="Chen W."/>
            <person name="Huang Y."/>
            <person name="Sun J."/>
            <person name="Men J."/>
            <person name="Liu H."/>
            <person name="Luo F."/>
            <person name="Guo L."/>
            <person name="Lv X."/>
            <person name="Deng C."/>
            <person name="Zhou C."/>
            <person name="Fan Y."/>
            <person name="Li X."/>
            <person name="Huang L."/>
            <person name="Hu Y."/>
            <person name="Liang C."/>
            <person name="Hu X."/>
            <person name="Xu J."/>
            <person name="Yu X."/>
        </authorList>
    </citation>
    <scope>NUCLEOTIDE SEQUENCE [LARGE SCALE GENOMIC DNA]</scope>
    <source>
        <strain evidence="1">Henan</strain>
    </source>
</reference>